<dbReference type="GO" id="GO:0030127">
    <property type="term" value="C:COPII vesicle coat"/>
    <property type="evidence" value="ECO:0007669"/>
    <property type="project" value="InterPro"/>
</dbReference>
<feature type="domain" description="Sec23/Sec24 beta-sandwich" evidence="5">
    <location>
        <begin position="653"/>
        <end position="737"/>
    </location>
</feature>
<dbReference type="Gene3D" id="3.40.50.1820">
    <property type="entry name" value="alpha/beta hydrolase"/>
    <property type="match status" value="1"/>
</dbReference>
<dbReference type="PANTHER" id="PTHR13803:SF4">
    <property type="entry name" value="SECRETORY 24CD, ISOFORM C"/>
    <property type="match status" value="1"/>
</dbReference>
<organism evidence="6 7">
    <name type="scientific">Adineta steineri</name>
    <dbReference type="NCBI Taxonomy" id="433720"/>
    <lineage>
        <taxon>Eukaryota</taxon>
        <taxon>Metazoa</taxon>
        <taxon>Spiralia</taxon>
        <taxon>Gnathifera</taxon>
        <taxon>Rotifera</taxon>
        <taxon>Eurotatoria</taxon>
        <taxon>Bdelloidea</taxon>
        <taxon>Adinetida</taxon>
        <taxon>Adinetidae</taxon>
        <taxon>Adineta</taxon>
    </lineage>
</organism>
<evidence type="ECO:0000313" key="7">
    <source>
        <dbReference type="Proteomes" id="UP000663860"/>
    </source>
</evidence>
<comment type="similarity">
    <text evidence="1">Belongs to the type-B carboxylesterase/lipase family.</text>
</comment>
<dbReference type="InterPro" id="IPR029058">
    <property type="entry name" value="AB_hydrolase_fold"/>
</dbReference>
<feature type="domain" description="Carboxylesterase type B" evidence="3">
    <location>
        <begin position="98"/>
        <end position="459"/>
    </location>
</feature>
<sequence length="759" mass="84976">MAQTQQGIYIGRQITINGTNVNYWYGIPYAEQPIGNLRWMPPRILATSNGTKEAYIPNACLQEFDFGIQRTEACLTLNVYAPENATNLPVFVWRHGGVTVTINYRQGLFGFLADEELYGERSGMDNRKTTGNYGILDQIVALDWIKKNIAGFGGNPKQITVGGESGGGISITILLTSSLVSKGTFQRAIVQSGSMWPHIMDTLQEAINNTGNALRSITNCITVQCLRNLTGDQILTAQHIIASKRFMGIPAVPVIDGYVVDDILENYYARGNFQKVPILIGSTANETTSNTYRMFGDKVNSTQVEEFLKTLYNAIIIDEIPTIYGPISAFHNPFTYLNIIYTDAWVHCGARRIATRFSNYGLPTYLYTYNHLVSAAPSWAGVTHGVELPMLFPTILSYYYRNYTFTTSDQQLSSSMMLYWAHFSYNSNPNYNGNSANWNTYLASTDSDFVVQIKPHMRNHYYYPTCSRLLGQPQMMVVSDLEEIFVPLLEAFLCSPHDSRGVINSLLDQIPQTFANSQETETILALVIQAGIQALKEANCSGKIYVFSTTMPIAMAPGKLSNREDKKALGTEKEKTLLSPVNNIYTKLGEVCAQNGCVVDLFVFPNNYYDLATIGEVCRISGGEIYKFNYFSIENDRERLLDELKRNFQRTTAFDALMRVRTSTGIGPIDFLGNFYMTNATEMIFGTIDSDKSVSVELKHEDKLPDDGNTYTQVALLYTSISGQRRLRIITLALTVTSSYITLYPACDLDTIMNYITKV</sequence>
<feature type="domain" description="Carboxylesterase type B" evidence="3">
    <location>
        <begin position="3"/>
        <end position="97"/>
    </location>
</feature>
<dbReference type="InterPro" id="IPR036465">
    <property type="entry name" value="vWFA_dom_sf"/>
</dbReference>
<comment type="caution">
    <text evidence="6">The sequence shown here is derived from an EMBL/GenBank/DDBJ whole genome shotgun (WGS) entry which is preliminary data.</text>
</comment>
<dbReference type="SUPFAM" id="SSF53474">
    <property type="entry name" value="alpha/beta-Hydrolases"/>
    <property type="match status" value="1"/>
</dbReference>
<name>A0A813XG58_9BILA</name>
<evidence type="ECO:0000256" key="1">
    <source>
        <dbReference type="ARBA" id="ARBA00005964"/>
    </source>
</evidence>
<dbReference type="SUPFAM" id="SSF53300">
    <property type="entry name" value="vWA-like"/>
    <property type="match status" value="1"/>
</dbReference>
<feature type="non-terminal residue" evidence="6">
    <location>
        <position position="1"/>
    </location>
</feature>
<dbReference type="GO" id="GO:0006886">
    <property type="term" value="P:intracellular protein transport"/>
    <property type="evidence" value="ECO:0007669"/>
    <property type="project" value="InterPro"/>
</dbReference>
<accession>A0A813XG58</accession>
<dbReference type="SUPFAM" id="SSF81995">
    <property type="entry name" value="beta-sandwich domain of Sec23/24"/>
    <property type="match status" value="1"/>
</dbReference>
<dbReference type="Proteomes" id="UP000663860">
    <property type="component" value="Unassembled WGS sequence"/>
</dbReference>
<dbReference type="AlphaFoldDB" id="A0A813XG58"/>
<dbReference type="EMBL" id="CAJNOE010000078">
    <property type="protein sequence ID" value="CAF0870142.1"/>
    <property type="molecule type" value="Genomic_DNA"/>
</dbReference>
<keyword evidence="2" id="KW-0378">Hydrolase</keyword>
<reference evidence="6" key="1">
    <citation type="submission" date="2021-02" db="EMBL/GenBank/DDBJ databases">
        <authorList>
            <person name="Nowell W R."/>
        </authorList>
    </citation>
    <scope>NUCLEOTIDE SEQUENCE</scope>
</reference>
<feature type="domain" description="Sec23/Sec24 trunk" evidence="4">
    <location>
        <begin position="471"/>
        <end position="648"/>
    </location>
</feature>
<dbReference type="InterPro" id="IPR050550">
    <property type="entry name" value="SEC23_SEC24_subfamily"/>
</dbReference>
<gene>
    <name evidence="6" type="ORF">IZO911_LOCUS10609</name>
</gene>
<dbReference type="PROSITE" id="PS00122">
    <property type="entry name" value="CARBOXYLESTERASE_B_1"/>
    <property type="match status" value="1"/>
</dbReference>
<dbReference type="Pfam" id="PF00135">
    <property type="entry name" value="COesterase"/>
    <property type="match status" value="2"/>
</dbReference>
<dbReference type="InterPro" id="IPR019826">
    <property type="entry name" value="Carboxylesterase_B_AS"/>
</dbReference>
<dbReference type="PANTHER" id="PTHR13803">
    <property type="entry name" value="SEC24-RELATED PROTEIN"/>
    <property type="match status" value="1"/>
</dbReference>
<protein>
    <submittedName>
        <fullName evidence="6">Uncharacterized protein</fullName>
    </submittedName>
</protein>
<dbReference type="GO" id="GO:0000149">
    <property type="term" value="F:SNARE binding"/>
    <property type="evidence" value="ECO:0007669"/>
    <property type="project" value="TreeGrafter"/>
</dbReference>
<dbReference type="InterPro" id="IPR002018">
    <property type="entry name" value="CarbesteraseB"/>
</dbReference>
<dbReference type="InterPro" id="IPR006896">
    <property type="entry name" value="Sec23/24_trunk_dom"/>
</dbReference>
<dbReference type="Gene3D" id="3.40.50.410">
    <property type="entry name" value="von Willebrand factor, type A domain"/>
    <property type="match status" value="1"/>
</dbReference>
<evidence type="ECO:0000259" key="5">
    <source>
        <dbReference type="Pfam" id="PF08033"/>
    </source>
</evidence>
<dbReference type="Pfam" id="PF08033">
    <property type="entry name" value="Sec23_BS"/>
    <property type="match status" value="1"/>
</dbReference>
<dbReference type="Pfam" id="PF04811">
    <property type="entry name" value="Sec23_trunk"/>
    <property type="match status" value="1"/>
</dbReference>
<dbReference type="GO" id="GO:0070971">
    <property type="term" value="C:endoplasmic reticulum exit site"/>
    <property type="evidence" value="ECO:0007669"/>
    <property type="project" value="TreeGrafter"/>
</dbReference>
<evidence type="ECO:0000259" key="3">
    <source>
        <dbReference type="Pfam" id="PF00135"/>
    </source>
</evidence>
<evidence type="ECO:0000259" key="4">
    <source>
        <dbReference type="Pfam" id="PF04811"/>
    </source>
</evidence>
<evidence type="ECO:0000313" key="6">
    <source>
        <dbReference type="EMBL" id="CAF0870142.1"/>
    </source>
</evidence>
<dbReference type="GO" id="GO:0016787">
    <property type="term" value="F:hydrolase activity"/>
    <property type="evidence" value="ECO:0007669"/>
    <property type="project" value="UniProtKB-KW"/>
</dbReference>
<dbReference type="InterPro" id="IPR012990">
    <property type="entry name" value="Beta-sandwich_Sec23_24"/>
</dbReference>
<dbReference type="GO" id="GO:0090110">
    <property type="term" value="P:COPII-coated vesicle cargo loading"/>
    <property type="evidence" value="ECO:0007669"/>
    <property type="project" value="TreeGrafter"/>
</dbReference>
<evidence type="ECO:0000256" key="2">
    <source>
        <dbReference type="ARBA" id="ARBA00022801"/>
    </source>
</evidence>
<proteinExistence type="inferred from homology"/>
<dbReference type="GO" id="GO:0008270">
    <property type="term" value="F:zinc ion binding"/>
    <property type="evidence" value="ECO:0007669"/>
    <property type="project" value="TreeGrafter"/>
</dbReference>